<dbReference type="EMBL" id="ACLK02000003">
    <property type="protein sequence ID" value="EFY08333.1"/>
    <property type="molecule type" value="Genomic_DNA"/>
</dbReference>
<feature type="region of interest" description="Disordered" evidence="1">
    <location>
        <begin position="190"/>
        <end position="212"/>
    </location>
</feature>
<keyword evidence="3" id="KW-1185">Reference proteome</keyword>
<dbReference type="SMART" id="SM01149">
    <property type="entry name" value="DUF1237"/>
    <property type="match status" value="1"/>
</dbReference>
<dbReference type="Proteomes" id="UP000003028">
    <property type="component" value="Unassembled WGS sequence"/>
</dbReference>
<reference evidence="2" key="1">
    <citation type="submission" date="2011-01" db="EMBL/GenBank/DDBJ databases">
        <authorList>
            <person name="Muzny D."/>
            <person name="Qin X."/>
            <person name="Buhay C."/>
            <person name="Dugan-Rocha S."/>
            <person name="Ding Y."/>
            <person name="Chen G."/>
            <person name="Hawes A."/>
            <person name="Holder M."/>
            <person name="Jhangiani S."/>
            <person name="Johnson A."/>
            <person name="Khan Z."/>
            <person name="Li Z."/>
            <person name="Liu W."/>
            <person name="Liu X."/>
            <person name="Perez L."/>
            <person name="Shen H."/>
            <person name="Wang Q."/>
            <person name="Watt J."/>
            <person name="Xi L."/>
            <person name="Xin Y."/>
            <person name="Zhou J."/>
            <person name="Deng J."/>
            <person name="Jiang H."/>
            <person name="Liu Y."/>
            <person name="Qu J."/>
            <person name="Song X.-Z."/>
            <person name="Zhang L."/>
            <person name="Villasana D."/>
            <person name="Johnson A."/>
            <person name="Liu J."/>
            <person name="Liyanage D."/>
            <person name="Lorensuhewa L."/>
            <person name="Robinson T."/>
            <person name="Song A."/>
            <person name="Song B.-B."/>
            <person name="Dinh H."/>
            <person name="Thornton R."/>
            <person name="Coyle M."/>
            <person name="Francisco L."/>
            <person name="Jackson L."/>
            <person name="Javaid M."/>
            <person name="Korchina V."/>
            <person name="Kovar C."/>
            <person name="Mata R."/>
            <person name="Mathew T."/>
            <person name="Ngo R."/>
            <person name="Nguyen L."/>
            <person name="Nguyen N."/>
            <person name="Okwuonu G."/>
            <person name="Ongeri F."/>
            <person name="Pham C."/>
            <person name="Simmons D."/>
            <person name="Wilczek-Boney K."/>
            <person name="Hale W."/>
            <person name="Jakkamsetti A."/>
            <person name="Pham P."/>
            <person name="Ruth R."/>
            <person name="San Lucas F."/>
            <person name="Warren J."/>
            <person name="Zhang J."/>
            <person name="Zhao Z."/>
            <person name="Zhou C."/>
            <person name="Zhu D."/>
            <person name="Lee S."/>
            <person name="Bess C."/>
            <person name="Blankenburg K."/>
            <person name="Forbes L."/>
            <person name="Fu Q."/>
            <person name="Gubbala S."/>
            <person name="Hirani K."/>
            <person name="Jayaseelan J.C."/>
            <person name="Lara F."/>
            <person name="Munidasa M."/>
            <person name="Palculict T."/>
            <person name="Patil S."/>
            <person name="Pu L.-L."/>
            <person name="Saada N."/>
            <person name="Tang L."/>
            <person name="Weissenberger G."/>
            <person name="Zhu Y."/>
            <person name="Hemphill L."/>
            <person name="Shang Y."/>
            <person name="Youmans B."/>
            <person name="Ayvaz T."/>
            <person name="Ross M."/>
            <person name="Santibanez J."/>
            <person name="Aqrawi P."/>
            <person name="Gross S."/>
            <person name="Joshi V."/>
            <person name="Fowler G."/>
            <person name="Nazareth L."/>
            <person name="Reid J."/>
            <person name="Worley K."/>
            <person name="Petrosino J."/>
            <person name="Highlander S."/>
            <person name="Gibbs R."/>
        </authorList>
    </citation>
    <scope>NUCLEOTIDE SEQUENCE [LARGE SCALE GENOMIC DNA]</scope>
    <source>
        <strain evidence="2">ATCC 19414</strain>
    </source>
</reference>
<name>E7FXV9_ERYRH</name>
<dbReference type="InterPro" id="IPR012341">
    <property type="entry name" value="6hp_glycosidase-like_sf"/>
</dbReference>
<dbReference type="Gene3D" id="1.50.10.10">
    <property type="match status" value="1"/>
</dbReference>
<evidence type="ECO:0008006" key="4">
    <source>
        <dbReference type="Google" id="ProtNLM"/>
    </source>
</evidence>
<dbReference type="SUPFAM" id="SSF48208">
    <property type="entry name" value="Six-hairpin glycosidases"/>
    <property type="match status" value="1"/>
</dbReference>
<proteinExistence type="predicted"/>
<accession>E7FXV9</accession>
<evidence type="ECO:0000313" key="3">
    <source>
        <dbReference type="Proteomes" id="UP000003028"/>
    </source>
</evidence>
<dbReference type="AlphaFoldDB" id="E7FXV9"/>
<dbReference type="PIRSF" id="PIRSF028846">
    <property type="entry name" value="UCP028846"/>
    <property type="match status" value="1"/>
</dbReference>
<dbReference type="PANTHER" id="PTHR31047">
    <property type="entry name" value="MEIOTICALLY UP-REGULATED GENE 157 PROTEIN"/>
    <property type="match status" value="1"/>
</dbReference>
<gene>
    <name evidence="2" type="ORF">HMPREF0357_11486</name>
</gene>
<organism evidence="2 3">
    <name type="scientific">Erysipelothrix rhusiopathiae ATCC 19414</name>
    <dbReference type="NCBI Taxonomy" id="525280"/>
    <lineage>
        <taxon>Bacteria</taxon>
        <taxon>Bacillati</taxon>
        <taxon>Bacillota</taxon>
        <taxon>Erysipelotrichia</taxon>
        <taxon>Erysipelotrichales</taxon>
        <taxon>Erysipelotrichaceae</taxon>
        <taxon>Erysipelothrix</taxon>
    </lineage>
</organism>
<dbReference type="Pfam" id="PF06824">
    <property type="entry name" value="Glyco_hydro_125"/>
    <property type="match status" value="1"/>
</dbReference>
<dbReference type="STRING" id="1648.A2I91_08330"/>
<dbReference type="GO" id="GO:0005975">
    <property type="term" value="P:carbohydrate metabolic process"/>
    <property type="evidence" value="ECO:0007669"/>
    <property type="project" value="InterPro"/>
</dbReference>
<evidence type="ECO:0000256" key="1">
    <source>
        <dbReference type="SAM" id="MobiDB-lite"/>
    </source>
</evidence>
<comment type="caution">
    <text evidence="2">The sequence shown here is derived from an EMBL/GenBank/DDBJ whole genome shotgun (WGS) entry which is preliminary data.</text>
</comment>
<evidence type="ECO:0000313" key="2">
    <source>
        <dbReference type="EMBL" id="EFY08333.1"/>
    </source>
</evidence>
<dbReference type="InterPro" id="IPR008928">
    <property type="entry name" value="6-hairpin_glycosidase_sf"/>
</dbReference>
<dbReference type="InterPro" id="IPR008313">
    <property type="entry name" value="GH125"/>
</dbReference>
<sequence length="439" mass="50095">MIYQPGGFMTTYNTVPKSVDKLIRDIQTQCGEEHKSWGEVFENVFSNTLLTTVKRISDEDTFVLTGDIPAMWLRDSTAQIRPYLVLANEDESIKKMILGLINRQIFCINHEPYANAFNETENGAGHQTDNTYMTPFIWERKYEIDSLCYPIQLSYLYYQTTQDSSVFSDAYTQAVRSILDVWETEQNHESSPYTFTRPTDRPEDTLTNEGRGTPVAYTGMTWSGFRPSDDACEYHYLVPSNMFAVVVLEYIEEIYSQVLSDLEIVERAQKLRNEIKKGIESFAVVDTDFGSVYAYEVDGLGNASLIDDPNVPSLLAAPYLGYCAWDDPIYLRTRNHILSPSNRYFESGTFASGCGSSHTPKGYIWPIALAIEGLTTPNQEAKKQILDTLVKTDGGTKMMHESFNVEDPTQYTREWFSWANMMFCELVMDYFGIRVGKEV</sequence>
<dbReference type="PANTHER" id="PTHR31047:SF0">
    <property type="entry name" value="MEIOTICALLY UP-REGULATED GENE 157 PROTEIN"/>
    <property type="match status" value="1"/>
</dbReference>
<protein>
    <recommendedName>
        <fullName evidence="4">Metal-independent alpha-mannosidase</fullName>
    </recommendedName>
</protein>